<dbReference type="RefSeq" id="WP_367958866.1">
    <property type="nucleotide sequence ID" value="NZ_JBAKFK010000002.1"/>
</dbReference>
<keyword evidence="3" id="KW-1185">Reference proteome</keyword>
<organism evidence="2 3">
    <name type="scientific">Spiribacter pallidus</name>
    <dbReference type="NCBI Taxonomy" id="1987936"/>
    <lineage>
        <taxon>Bacteria</taxon>
        <taxon>Pseudomonadati</taxon>
        <taxon>Pseudomonadota</taxon>
        <taxon>Gammaproteobacteria</taxon>
        <taxon>Chromatiales</taxon>
        <taxon>Ectothiorhodospiraceae</taxon>
        <taxon>Spiribacter</taxon>
    </lineage>
</organism>
<proteinExistence type="predicted"/>
<reference evidence="2 3" key="1">
    <citation type="submission" date="2024-02" db="EMBL/GenBank/DDBJ databases">
        <title>New especies of Spiribacter isolated from saline water.</title>
        <authorList>
            <person name="Leon M.J."/>
            <person name="De La Haba R."/>
            <person name="Sanchez-Porro C."/>
            <person name="Ventosa A."/>
        </authorList>
    </citation>
    <scope>NUCLEOTIDE SEQUENCE [LARGE SCALE GENOMIC DNA]</scope>
    <source>
        <strain evidence="3">ag22IC6-390</strain>
    </source>
</reference>
<keyword evidence="1" id="KW-0472">Membrane</keyword>
<dbReference type="Pfam" id="PF11174">
    <property type="entry name" value="DUF2970"/>
    <property type="match status" value="1"/>
</dbReference>
<evidence type="ECO:0000256" key="1">
    <source>
        <dbReference type="SAM" id="Phobius"/>
    </source>
</evidence>
<dbReference type="InterPro" id="IPR021344">
    <property type="entry name" value="DUF2970"/>
</dbReference>
<dbReference type="Proteomes" id="UP001556709">
    <property type="component" value="Unassembled WGS sequence"/>
</dbReference>
<keyword evidence="1" id="KW-1133">Transmembrane helix</keyword>
<protein>
    <submittedName>
        <fullName evidence="2">DUF2970 domain-containing protein</fullName>
    </submittedName>
</protein>
<name>A0ABV3TE02_9GAMM</name>
<sequence length="74" mass="7722">MSDNEQTPTAPRLTVWQVIKSTVAAAFGVQTEAARQRDFKQGSAATFIIAGLVFTAAFVVALVVIVNLVLSGAG</sequence>
<comment type="caution">
    <text evidence="2">The sequence shown here is derived from an EMBL/GenBank/DDBJ whole genome shotgun (WGS) entry which is preliminary data.</text>
</comment>
<evidence type="ECO:0000313" key="3">
    <source>
        <dbReference type="Proteomes" id="UP001556709"/>
    </source>
</evidence>
<accession>A0ABV3TE02</accession>
<evidence type="ECO:0000313" key="2">
    <source>
        <dbReference type="EMBL" id="MEX0468916.1"/>
    </source>
</evidence>
<feature type="transmembrane region" description="Helical" evidence="1">
    <location>
        <begin position="44"/>
        <end position="70"/>
    </location>
</feature>
<gene>
    <name evidence="2" type="ORF">V6X73_04115</name>
</gene>
<dbReference type="EMBL" id="JBAKFM010000002">
    <property type="protein sequence ID" value="MEX0468916.1"/>
    <property type="molecule type" value="Genomic_DNA"/>
</dbReference>
<keyword evidence="1" id="KW-0812">Transmembrane</keyword>